<dbReference type="GO" id="GO:0005886">
    <property type="term" value="C:plasma membrane"/>
    <property type="evidence" value="ECO:0007669"/>
    <property type="project" value="UniProtKB-SubCell"/>
</dbReference>
<evidence type="ECO:0000256" key="5">
    <source>
        <dbReference type="ARBA" id="ARBA00022741"/>
    </source>
</evidence>
<evidence type="ECO:0000256" key="2">
    <source>
        <dbReference type="ARBA" id="ARBA00005417"/>
    </source>
</evidence>
<dbReference type="GO" id="GO:0005524">
    <property type="term" value="F:ATP binding"/>
    <property type="evidence" value="ECO:0007669"/>
    <property type="project" value="UniProtKB-KW"/>
</dbReference>
<evidence type="ECO:0000256" key="4">
    <source>
        <dbReference type="ARBA" id="ARBA00022475"/>
    </source>
</evidence>
<keyword evidence="3" id="KW-0813">Transport</keyword>
<dbReference type="EMBL" id="DTQM01000190">
    <property type="protein sequence ID" value="HGC43523.1"/>
    <property type="molecule type" value="Genomic_DNA"/>
</dbReference>
<proteinExistence type="inferred from homology"/>
<sequence>MTPPLLSVAGLGVRLGPVALTRDVTFDIASGERVGLIGESGCGKSITGLALLGLLPPGARREGRALFDGRDLPACDEAAWRRIRGRDIAMVFQEPMTALDPVFTVGEQIAETLRTHRRLSRRVARAQAVEMLDKVGIPAPMQRFSAYPHELSGGMRQRALMAIALCCAPRLLIADEPTTALDVTVQAQILDLLFDLAERDGTALLLISHDLGVVADLCTRILTMYAGEIVEDAPTEALLRRPRHPYSAGLMRAMPRLAPRKSRLAAIPGRVPQPGAMPEGCRFAPRCDFRTTACALPPPLAPARGHKARCVRQGEIVLGGVV</sequence>
<gene>
    <name evidence="9" type="ORF">ENY07_09945</name>
</gene>
<dbReference type="GO" id="GO:0055085">
    <property type="term" value="P:transmembrane transport"/>
    <property type="evidence" value="ECO:0007669"/>
    <property type="project" value="UniProtKB-ARBA"/>
</dbReference>
<evidence type="ECO:0000259" key="8">
    <source>
        <dbReference type="PROSITE" id="PS50893"/>
    </source>
</evidence>
<dbReference type="PANTHER" id="PTHR43297">
    <property type="entry name" value="OLIGOPEPTIDE TRANSPORT ATP-BINDING PROTEIN APPD"/>
    <property type="match status" value="1"/>
</dbReference>
<dbReference type="FunFam" id="3.40.50.300:FF:000016">
    <property type="entry name" value="Oligopeptide ABC transporter ATP-binding component"/>
    <property type="match status" value="1"/>
</dbReference>
<comment type="subcellular location">
    <subcellularLocation>
        <location evidence="1">Cell inner membrane</location>
        <topology evidence="1">Peripheral membrane protein</topology>
    </subcellularLocation>
</comment>
<keyword evidence="7" id="KW-0472">Membrane</keyword>
<dbReference type="NCBIfam" id="TIGR01727">
    <property type="entry name" value="oligo_HPY"/>
    <property type="match status" value="1"/>
</dbReference>
<name>A0A8J4HC27_9PROT</name>
<accession>A0A8J4HC27</accession>
<evidence type="ECO:0000256" key="1">
    <source>
        <dbReference type="ARBA" id="ARBA00004417"/>
    </source>
</evidence>
<dbReference type="SMART" id="SM00382">
    <property type="entry name" value="AAA"/>
    <property type="match status" value="1"/>
</dbReference>
<protein>
    <submittedName>
        <fullName evidence="9">ABC transporter ATP-binding protein</fullName>
    </submittedName>
</protein>
<dbReference type="Pfam" id="PF08352">
    <property type="entry name" value="oligo_HPY"/>
    <property type="match status" value="1"/>
</dbReference>
<comment type="caution">
    <text evidence="9">The sequence shown here is derived from an EMBL/GenBank/DDBJ whole genome shotgun (WGS) entry which is preliminary data.</text>
</comment>
<evidence type="ECO:0000256" key="3">
    <source>
        <dbReference type="ARBA" id="ARBA00022448"/>
    </source>
</evidence>
<keyword evidence="4" id="KW-1003">Cell membrane</keyword>
<dbReference type="Gene3D" id="3.40.50.300">
    <property type="entry name" value="P-loop containing nucleotide triphosphate hydrolases"/>
    <property type="match status" value="1"/>
</dbReference>
<feature type="domain" description="ABC transporter" evidence="8">
    <location>
        <begin position="6"/>
        <end position="251"/>
    </location>
</feature>
<reference evidence="9" key="1">
    <citation type="journal article" date="2020" name="mSystems">
        <title>Genome- and Community-Level Interaction Insights into Carbon Utilization and Element Cycling Functions of Hydrothermarchaeota in Hydrothermal Sediment.</title>
        <authorList>
            <person name="Zhou Z."/>
            <person name="Liu Y."/>
            <person name="Xu W."/>
            <person name="Pan J."/>
            <person name="Luo Z.H."/>
            <person name="Li M."/>
        </authorList>
    </citation>
    <scope>NUCLEOTIDE SEQUENCE</scope>
    <source>
        <strain evidence="9">SpSt-997</strain>
    </source>
</reference>
<keyword evidence="6 9" id="KW-0067">ATP-binding</keyword>
<dbReference type="SUPFAM" id="SSF52540">
    <property type="entry name" value="P-loop containing nucleoside triphosphate hydrolases"/>
    <property type="match status" value="1"/>
</dbReference>
<evidence type="ECO:0000256" key="6">
    <source>
        <dbReference type="ARBA" id="ARBA00022840"/>
    </source>
</evidence>
<dbReference type="InterPro" id="IPR027417">
    <property type="entry name" value="P-loop_NTPase"/>
</dbReference>
<dbReference type="PANTHER" id="PTHR43297:SF2">
    <property type="entry name" value="DIPEPTIDE TRANSPORT ATP-BINDING PROTEIN DPPD"/>
    <property type="match status" value="1"/>
</dbReference>
<dbReference type="CDD" id="cd03257">
    <property type="entry name" value="ABC_NikE_OppD_transporters"/>
    <property type="match status" value="1"/>
</dbReference>
<dbReference type="InterPro" id="IPR003439">
    <property type="entry name" value="ABC_transporter-like_ATP-bd"/>
</dbReference>
<dbReference type="PROSITE" id="PS50893">
    <property type="entry name" value="ABC_TRANSPORTER_2"/>
    <property type="match status" value="1"/>
</dbReference>
<dbReference type="InterPro" id="IPR003593">
    <property type="entry name" value="AAA+_ATPase"/>
</dbReference>
<keyword evidence="5" id="KW-0547">Nucleotide-binding</keyword>
<dbReference type="GO" id="GO:0016887">
    <property type="term" value="F:ATP hydrolysis activity"/>
    <property type="evidence" value="ECO:0007669"/>
    <property type="project" value="InterPro"/>
</dbReference>
<dbReference type="GO" id="GO:0015833">
    <property type="term" value="P:peptide transport"/>
    <property type="evidence" value="ECO:0007669"/>
    <property type="project" value="InterPro"/>
</dbReference>
<dbReference type="InterPro" id="IPR017871">
    <property type="entry name" value="ABC_transporter-like_CS"/>
</dbReference>
<dbReference type="InterPro" id="IPR013563">
    <property type="entry name" value="Oligopep_ABC_C"/>
</dbReference>
<dbReference type="AlphaFoldDB" id="A0A8J4HC27"/>
<comment type="similarity">
    <text evidence="2">Belongs to the ABC transporter superfamily.</text>
</comment>
<evidence type="ECO:0000256" key="7">
    <source>
        <dbReference type="ARBA" id="ARBA00023136"/>
    </source>
</evidence>
<dbReference type="PROSITE" id="PS00211">
    <property type="entry name" value="ABC_TRANSPORTER_1"/>
    <property type="match status" value="1"/>
</dbReference>
<dbReference type="Pfam" id="PF00005">
    <property type="entry name" value="ABC_tran"/>
    <property type="match status" value="1"/>
</dbReference>
<evidence type="ECO:0000313" key="9">
    <source>
        <dbReference type="EMBL" id="HGC43523.1"/>
    </source>
</evidence>
<organism evidence="9">
    <name type="scientific">Acidicaldus sp</name>
    <dbReference type="NCBI Taxonomy" id="1872105"/>
    <lineage>
        <taxon>Bacteria</taxon>
        <taxon>Pseudomonadati</taxon>
        <taxon>Pseudomonadota</taxon>
        <taxon>Alphaproteobacteria</taxon>
        <taxon>Acetobacterales</taxon>
        <taxon>Acetobacteraceae</taxon>
        <taxon>Acidicaldus</taxon>
    </lineage>
</organism>
<dbReference type="InterPro" id="IPR050388">
    <property type="entry name" value="ABC_Ni/Peptide_Import"/>
</dbReference>